<keyword evidence="3" id="KW-0695">RNA-directed DNA polymerase</keyword>
<dbReference type="PANTHER" id="PTHR24559:SF444">
    <property type="entry name" value="REVERSE TRANSCRIPTASE DOMAIN-CONTAINING PROTEIN"/>
    <property type="match status" value="1"/>
</dbReference>
<evidence type="ECO:0000313" key="6">
    <source>
        <dbReference type="Proteomes" id="UP000321947"/>
    </source>
</evidence>
<gene>
    <name evidence="4" type="ORF">E5676_scaffold874G00230</name>
    <name evidence="3" type="ORF">E6C27_scaffold98G001390</name>
</gene>
<dbReference type="PANTHER" id="PTHR24559">
    <property type="entry name" value="TRANSPOSON TY3-I GAG-POL POLYPROTEIN"/>
    <property type="match status" value="1"/>
</dbReference>
<dbReference type="Gene3D" id="3.30.70.270">
    <property type="match status" value="1"/>
</dbReference>
<keyword evidence="3" id="KW-0808">Transferase</keyword>
<keyword evidence="3" id="KW-0548">Nucleotidyltransferase</keyword>
<dbReference type="InterPro" id="IPR043502">
    <property type="entry name" value="DNA/RNA_pol_sf"/>
</dbReference>
<feature type="domain" description="Reverse transcriptase" evidence="1">
    <location>
        <begin position="132"/>
        <end position="223"/>
    </location>
</feature>
<dbReference type="GO" id="GO:0003964">
    <property type="term" value="F:RNA-directed DNA polymerase activity"/>
    <property type="evidence" value="ECO:0007669"/>
    <property type="project" value="UniProtKB-KW"/>
</dbReference>
<dbReference type="Gene3D" id="3.10.10.10">
    <property type="entry name" value="HIV Type 1 Reverse Transcriptase, subunit A, domain 1"/>
    <property type="match status" value="1"/>
</dbReference>
<dbReference type="CDD" id="cd01647">
    <property type="entry name" value="RT_LTR"/>
    <property type="match status" value="1"/>
</dbReference>
<dbReference type="Pfam" id="PF00078">
    <property type="entry name" value="RVT_1"/>
    <property type="match status" value="1"/>
</dbReference>
<dbReference type="EMBL" id="SSTE01006658">
    <property type="protein sequence ID" value="KAA0058955.1"/>
    <property type="molecule type" value="Genomic_DNA"/>
</dbReference>
<feature type="domain" description="Integrase zinc-binding" evidence="2">
    <location>
        <begin position="283"/>
        <end position="337"/>
    </location>
</feature>
<dbReference type="AlphaFoldDB" id="A0A5A7UZE2"/>
<dbReference type="InterPro" id="IPR043128">
    <property type="entry name" value="Rev_trsase/Diguanyl_cyclase"/>
</dbReference>
<evidence type="ECO:0000259" key="1">
    <source>
        <dbReference type="Pfam" id="PF00078"/>
    </source>
</evidence>
<evidence type="ECO:0000259" key="2">
    <source>
        <dbReference type="Pfam" id="PF17921"/>
    </source>
</evidence>
<organism evidence="3 5">
    <name type="scientific">Cucumis melo var. makuwa</name>
    <name type="common">Oriental melon</name>
    <dbReference type="NCBI Taxonomy" id="1194695"/>
    <lineage>
        <taxon>Eukaryota</taxon>
        <taxon>Viridiplantae</taxon>
        <taxon>Streptophyta</taxon>
        <taxon>Embryophyta</taxon>
        <taxon>Tracheophyta</taxon>
        <taxon>Spermatophyta</taxon>
        <taxon>Magnoliopsida</taxon>
        <taxon>eudicotyledons</taxon>
        <taxon>Gunneridae</taxon>
        <taxon>Pentapetalae</taxon>
        <taxon>rosids</taxon>
        <taxon>fabids</taxon>
        <taxon>Cucurbitales</taxon>
        <taxon>Cucurbitaceae</taxon>
        <taxon>Benincaseae</taxon>
        <taxon>Cucumis</taxon>
    </lineage>
</organism>
<protein>
    <submittedName>
        <fullName evidence="3">RNA-directed DNA polymerase-like protein</fullName>
    </submittedName>
</protein>
<evidence type="ECO:0000313" key="5">
    <source>
        <dbReference type="Proteomes" id="UP000321393"/>
    </source>
</evidence>
<dbReference type="InterPro" id="IPR000477">
    <property type="entry name" value="RT_dom"/>
</dbReference>
<name>A0A5A7UZE2_CUCMM</name>
<dbReference type="Proteomes" id="UP000321947">
    <property type="component" value="Unassembled WGS sequence"/>
</dbReference>
<dbReference type="EMBL" id="SSTD01010954">
    <property type="protein sequence ID" value="TYK10989.1"/>
    <property type="molecule type" value="Genomic_DNA"/>
</dbReference>
<reference evidence="5 6" key="1">
    <citation type="submission" date="2019-08" db="EMBL/GenBank/DDBJ databases">
        <title>Draft genome sequences of two oriental melons (Cucumis melo L. var makuwa).</title>
        <authorList>
            <person name="Kwon S.-Y."/>
        </authorList>
    </citation>
    <scope>NUCLEOTIDE SEQUENCE [LARGE SCALE GENOMIC DNA]</scope>
    <source>
        <strain evidence="6">cv. Chang Bougi</strain>
        <strain evidence="5">cv. SW 3</strain>
        <tissue evidence="3">Leaf</tissue>
    </source>
</reference>
<dbReference type="SUPFAM" id="SSF56672">
    <property type="entry name" value="DNA/RNA polymerases"/>
    <property type="match status" value="1"/>
</dbReference>
<dbReference type="Gene3D" id="1.10.340.70">
    <property type="match status" value="1"/>
</dbReference>
<dbReference type="InterPro" id="IPR053134">
    <property type="entry name" value="RNA-dir_DNA_polymerase"/>
</dbReference>
<dbReference type="OrthoDB" id="1738613at2759"/>
<proteinExistence type="predicted"/>
<dbReference type="Pfam" id="PF17921">
    <property type="entry name" value="Integrase_H2C2"/>
    <property type="match status" value="1"/>
</dbReference>
<dbReference type="Proteomes" id="UP000321393">
    <property type="component" value="Unassembled WGS sequence"/>
</dbReference>
<accession>A0A5A7UZE2</accession>
<dbReference type="InterPro" id="IPR041588">
    <property type="entry name" value="Integrase_H2C2"/>
</dbReference>
<evidence type="ECO:0000313" key="4">
    <source>
        <dbReference type="EMBL" id="TYK10989.1"/>
    </source>
</evidence>
<comment type="caution">
    <text evidence="3">The sequence shown here is derived from an EMBL/GenBank/DDBJ whole genome shotgun (WGS) entry which is preliminary data.</text>
</comment>
<evidence type="ECO:0000313" key="3">
    <source>
        <dbReference type="EMBL" id="KAA0058955.1"/>
    </source>
</evidence>
<sequence>MQGPTQGQYVGESSTPRVQVGARKERFARTIQEIRSTYCEAKKDEFLGLKQGSISVAEYERKFTELSRYADVIVASESNRYRAREYLVNPLEAEDALDVMTGLPTDREIEFTIELLPGTTPIYRYRIKLLRVRESDTPKTTFRTRYGHYELRVMPFGLTNRPAVFMDLMNRIFHQYLDQFVIVFIDDILVYLVDREAHEEHLRIILQTLHDKQLYAKFSKCKANIVADALSRKSRLSKSALCGIRVSLMSELRGSKAVVTAEDSESLLAQFQGRLCIPNVSELKDARLEEAHSSVYTMHPGSTKMYRTLKKTYWWPGLKQEISEYVDRCLICQQVKPVRQRPGGLLNPLLVPK</sequence>